<dbReference type="KEGG" id="mnt:21399486"/>
<dbReference type="PANTHER" id="PTHR31730:SF32">
    <property type="entry name" value="PROTEIN PSK SIMULATOR 1"/>
    <property type="match status" value="1"/>
</dbReference>
<sequence length="564" mass="63868">MGVRNKVRLPSSVSDSHANDNLCRADSLVFCDAIPCPSKQVAITKVSAMNLRLGRAGSAWFERAVDILDTLGSSVMNLNNNSSFTMRVSLKESKISILAFEVGNTIIKGAKLMESFSEGNIKDLKTIRLRSEGVKMLVAEDMDELLRIAKVDMREELEKFSREVVRLGNHCKDPQWHNLDRYFKKLSTEHTKNMRLNADSTVQQLMTLVNHTTELFKALKVLDKVERDIVEKFKEDSTNVAQKGDIAILKEEQQAQRKHVIILKKKSLWSKSFEEVIKSLVDIVHFLHLKIHDAFGSADCYTSSEGSQSNNNRLGPAGIALNYAHIIRQIDTLVSLSSSMPTNLRDDLYHRLPDYMKSALSKRLRSVQAKDKEIPQVIAKMEKTLQWIVPIARNTTNDLQGFGWVREWENIGSDLYQKPAASHTDVLRIETLYHADKEKTEACIFELLVWLHHLISQARNDDVVSSSQPPECLSSKLTFEDQEMLDDVGKKISTPGFSKSQNFDASKSKAKLRKHHRLTKSSRDSPTSETNNRFAIRWPSYGPVIDFDIDRIKALDVIDGLGMA</sequence>
<dbReference type="InterPro" id="IPR021864">
    <property type="entry name" value="DUF3475"/>
</dbReference>
<feature type="domain" description="DUF3475" evidence="3">
    <location>
        <begin position="97"/>
        <end position="152"/>
    </location>
</feature>
<feature type="domain" description="DUF668" evidence="2">
    <location>
        <begin position="313"/>
        <end position="396"/>
    </location>
</feature>
<protein>
    <recommendedName>
        <fullName evidence="6">DUF668 domain-containing protein</fullName>
    </recommendedName>
</protein>
<reference evidence="5" key="1">
    <citation type="submission" date="2013-01" db="EMBL/GenBank/DDBJ databases">
        <title>Draft Genome Sequence of a Mulberry Tree, Morus notabilis C.K. Schneid.</title>
        <authorList>
            <person name="He N."/>
            <person name="Zhao S."/>
        </authorList>
    </citation>
    <scope>NUCLEOTIDE SEQUENCE</scope>
</reference>
<feature type="compositionally biased region" description="Basic residues" evidence="1">
    <location>
        <begin position="508"/>
        <end position="520"/>
    </location>
</feature>
<dbReference type="STRING" id="981085.W9QXF3"/>
<dbReference type="Proteomes" id="UP000030645">
    <property type="component" value="Unassembled WGS sequence"/>
</dbReference>
<dbReference type="GO" id="GO:0045927">
    <property type="term" value="P:positive regulation of growth"/>
    <property type="evidence" value="ECO:0007669"/>
    <property type="project" value="InterPro"/>
</dbReference>
<dbReference type="PANTHER" id="PTHR31730">
    <property type="entry name" value="OS01G0873900 PROTEIN"/>
    <property type="match status" value="1"/>
</dbReference>
<dbReference type="eggNOG" id="ENOG502QQVZ">
    <property type="taxonomic scope" value="Eukaryota"/>
</dbReference>
<feature type="region of interest" description="Disordered" evidence="1">
    <location>
        <begin position="496"/>
        <end position="530"/>
    </location>
</feature>
<gene>
    <name evidence="4" type="ORF">L484_016439</name>
</gene>
<proteinExistence type="predicted"/>
<dbReference type="InterPro" id="IPR045021">
    <property type="entry name" value="PSI1/2/3"/>
</dbReference>
<evidence type="ECO:0000259" key="2">
    <source>
        <dbReference type="Pfam" id="PF05003"/>
    </source>
</evidence>
<feature type="compositionally biased region" description="Polar residues" evidence="1">
    <location>
        <begin position="496"/>
        <end position="505"/>
    </location>
</feature>
<accession>W9QXF3</accession>
<evidence type="ECO:0008006" key="6">
    <source>
        <dbReference type="Google" id="ProtNLM"/>
    </source>
</evidence>
<name>W9QXF3_9ROSA</name>
<dbReference type="OrthoDB" id="2020544at2759"/>
<dbReference type="Pfam" id="PF11961">
    <property type="entry name" value="DUF3475"/>
    <property type="match status" value="1"/>
</dbReference>
<keyword evidence="5" id="KW-1185">Reference proteome</keyword>
<evidence type="ECO:0000256" key="1">
    <source>
        <dbReference type="SAM" id="MobiDB-lite"/>
    </source>
</evidence>
<evidence type="ECO:0000313" key="4">
    <source>
        <dbReference type="EMBL" id="EXB57386.1"/>
    </source>
</evidence>
<evidence type="ECO:0000313" key="5">
    <source>
        <dbReference type="Proteomes" id="UP000030645"/>
    </source>
</evidence>
<dbReference type="EMBL" id="KE344346">
    <property type="protein sequence ID" value="EXB57386.1"/>
    <property type="molecule type" value="Genomic_DNA"/>
</dbReference>
<dbReference type="Pfam" id="PF05003">
    <property type="entry name" value="DUF668"/>
    <property type="match status" value="1"/>
</dbReference>
<organism evidence="4 5">
    <name type="scientific">Morus notabilis</name>
    <dbReference type="NCBI Taxonomy" id="981085"/>
    <lineage>
        <taxon>Eukaryota</taxon>
        <taxon>Viridiplantae</taxon>
        <taxon>Streptophyta</taxon>
        <taxon>Embryophyta</taxon>
        <taxon>Tracheophyta</taxon>
        <taxon>Spermatophyta</taxon>
        <taxon>Magnoliopsida</taxon>
        <taxon>eudicotyledons</taxon>
        <taxon>Gunneridae</taxon>
        <taxon>Pentapetalae</taxon>
        <taxon>rosids</taxon>
        <taxon>fabids</taxon>
        <taxon>Rosales</taxon>
        <taxon>Moraceae</taxon>
        <taxon>Moreae</taxon>
        <taxon>Morus</taxon>
    </lineage>
</organism>
<evidence type="ECO:0000259" key="3">
    <source>
        <dbReference type="Pfam" id="PF11961"/>
    </source>
</evidence>
<dbReference type="InterPro" id="IPR007700">
    <property type="entry name" value="DUF668"/>
</dbReference>
<dbReference type="AlphaFoldDB" id="W9QXF3"/>